<evidence type="ECO:0000256" key="2">
    <source>
        <dbReference type="ARBA" id="ARBA00023015"/>
    </source>
</evidence>
<comment type="subcellular location">
    <subcellularLocation>
        <location evidence="1">Nucleus</location>
    </subcellularLocation>
</comment>
<evidence type="ECO:0000313" key="9">
    <source>
        <dbReference type="Proteomes" id="UP001516023"/>
    </source>
</evidence>
<dbReference type="InterPro" id="IPR035441">
    <property type="entry name" value="TFIIS/LEDGF_dom_sf"/>
</dbReference>
<dbReference type="GO" id="GO:0003677">
    <property type="term" value="F:DNA binding"/>
    <property type="evidence" value="ECO:0007669"/>
    <property type="project" value="UniProtKB-KW"/>
</dbReference>
<dbReference type="Gene3D" id="3.30.730.10">
    <property type="entry name" value="AP2/ERF domain"/>
    <property type="match status" value="2"/>
</dbReference>
<feature type="compositionally biased region" description="Polar residues" evidence="6">
    <location>
        <begin position="29"/>
        <end position="52"/>
    </location>
</feature>
<evidence type="ECO:0000256" key="3">
    <source>
        <dbReference type="ARBA" id="ARBA00023125"/>
    </source>
</evidence>
<dbReference type="SUPFAM" id="SSF47676">
    <property type="entry name" value="Conserved domain common to transcription factors TFIIS, elongin A, CRSP70"/>
    <property type="match status" value="1"/>
</dbReference>
<keyword evidence="5" id="KW-0539">Nucleus</keyword>
<dbReference type="AlphaFoldDB" id="A0ABD3P6X2"/>
<feature type="domain" description="AP2/ERF" evidence="7">
    <location>
        <begin position="208"/>
        <end position="266"/>
    </location>
</feature>
<keyword evidence="9" id="KW-1185">Reference proteome</keyword>
<evidence type="ECO:0000256" key="1">
    <source>
        <dbReference type="ARBA" id="ARBA00004123"/>
    </source>
</evidence>
<dbReference type="Proteomes" id="UP001516023">
    <property type="component" value="Unassembled WGS sequence"/>
</dbReference>
<comment type="caution">
    <text evidence="8">The sequence shown here is derived from an EMBL/GenBank/DDBJ whole genome shotgun (WGS) entry which is preliminary data.</text>
</comment>
<feature type="compositionally biased region" description="Basic residues" evidence="6">
    <location>
        <begin position="55"/>
        <end position="73"/>
    </location>
</feature>
<evidence type="ECO:0000256" key="5">
    <source>
        <dbReference type="ARBA" id="ARBA00023242"/>
    </source>
</evidence>
<feature type="region of interest" description="Disordered" evidence="6">
    <location>
        <begin position="1"/>
        <end position="73"/>
    </location>
</feature>
<organism evidence="8 9">
    <name type="scientific">Cyclotella cryptica</name>
    <dbReference type="NCBI Taxonomy" id="29204"/>
    <lineage>
        <taxon>Eukaryota</taxon>
        <taxon>Sar</taxon>
        <taxon>Stramenopiles</taxon>
        <taxon>Ochrophyta</taxon>
        <taxon>Bacillariophyta</taxon>
        <taxon>Coscinodiscophyceae</taxon>
        <taxon>Thalassiosirophycidae</taxon>
        <taxon>Stephanodiscales</taxon>
        <taxon>Stephanodiscaceae</taxon>
        <taxon>Cyclotella</taxon>
    </lineage>
</organism>
<evidence type="ECO:0000313" key="8">
    <source>
        <dbReference type="EMBL" id="KAL3783792.1"/>
    </source>
</evidence>
<dbReference type="PROSITE" id="PS51032">
    <property type="entry name" value="AP2_ERF"/>
    <property type="match status" value="2"/>
</dbReference>
<keyword evidence="3" id="KW-0238">DNA-binding</keyword>
<evidence type="ECO:0000256" key="4">
    <source>
        <dbReference type="ARBA" id="ARBA00023163"/>
    </source>
</evidence>
<evidence type="ECO:0000256" key="6">
    <source>
        <dbReference type="SAM" id="MobiDB-lite"/>
    </source>
</evidence>
<protein>
    <recommendedName>
        <fullName evidence="7">AP2/ERF domain-containing protein</fullName>
    </recommendedName>
</protein>
<dbReference type="GO" id="GO:0005634">
    <property type="term" value="C:nucleus"/>
    <property type="evidence" value="ECO:0007669"/>
    <property type="project" value="UniProtKB-SubCell"/>
</dbReference>
<dbReference type="PANTHER" id="PTHR31194">
    <property type="entry name" value="SHN SHINE , DNA BINDING / TRANSCRIPTION FACTOR"/>
    <property type="match status" value="1"/>
</dbReference>
<proteinExistence type="predicted"/>
<dbReference type="InterPro" id="IPR036955">
    <property type="entry name" value="AP2/ERF_dom_sf"/>
</dbReference>
<reference evidence="8 9" key="1">
    <citation type="journal article" date="2020" name="G3 (Bethesda)">
        <title>Improved Reference Genome for Cyclotella cryptica CCMP332, a Model for Cell Wall Morphogenesis, Salinity Adaptation, and Lipid Production in Diatoms (Bacillariophyta).</title>
        <authorList>
            <person name="Roberts W.R."/>
            <person name="Downey K.M."/>
            <person name="Ruck E.C."/>
            <person name="Traller J.C."/>
            <person name="Alverson A.J."/>
        </authorList>
    </citation>
    <scope>NUCLEOTIDE SEQUENCE [LARGE SCALE GENOMIC DNA]</scope>
    <source>
        <strain evidence="8 9">CCMP332</strain>
    </source>
</reference>
<feature type="compositionally biased region" description="Basic and acidic residues" evidence="6">
    <location>
        <begin position="1"/>
        <end position="28"/>
    </location>
</feature>
<name>A0ABD3P6X2_9STRA</name>
<sequence>MPTFRKIGEPEGKVSGSDEKNESARDDPSQGSFSSKLNNMSTPPGVQESGVTMTKKAHTSRFKGVHHDKRQKSWRAQIGIGRKLHHVGNYRLETNAAFAYDQAVKALLRENLLTKKGKKSRTNFESLDEYEKARATELEVSGVDAHVDDHSSEVTVKAQRFIDALIGKIKAAGGTETSCSEGITANGSKGNLNETHQHEIRTNTMASKFMGVTFKNREQKYEVTISHNTKKKKIYLGQYRLESDAALAYDEAVKILKGNGEKTNFKSKDEYEQSRSKEVADCGVISDHVGSFEDISARVKGFVAKFRPKNSPLPTIGSNSTADEISNSSDAENEAILLAAAKGLRRKSVTNANVEFSSNIATTRDPLSVCQKDKFGNITNRGIDRVDTSLVRKRKRKERVRKTTKQMNPKTLPPHAATDEMNARTDALTEKWAPLFNDQNWLKPNYLETYQRGMDTMLAGLRTTYVQFSSGPESQQLVPDDRTDESNQPSLGLQPAYDAEKDKSVARSPMSTDENDSLNVVHPGIVDPDAVGLESTTARSICADKHEKPPPFFIEDRLDNGKEREENVDSRTSPGSTHVFTDNECNVDNGEENFDAGRNAGTNLAACSVNTVEVNVRKKNEQSTKSHPDDTCDLSLNEQDKSFARILAATTVAGVVIQQSSESTTPSEGELSTTKSEVLRRNVSLEINRNELIPLQSDQTSNLPFPVGCNVWTTIKKDGAYFLRGEVVGVSFNFVSRELFYEILMSEGNKSWFNAKELAYAPACPIYYSPDGLFDEKHSPYLGEILLCRTKPQSHHDNLMAVKQLNGALLEEFQNLVKSKNVDSACYERIRDMLHHLDTKVVDHFIFELTGIRETVGSLYNLITESNKIPELAHSAKSLHEKWLSQIKNDSQFYYTVMIRTGNETDELNVIEDIPSSHIKHRNNISIKSGL</sequence>
<keyword evidence="4" id="KW-0804">Transcription</keyword>
<dbReference type="SMART" id="SM00380">
    <property type="entry name" value="AP2"/>
    <property type="match status" value="1"/>
</dbReference>
<feature type="domain" description="AP2/ERF" evidence="7">
    <location>
        <begin position="61"/>
        <end position="125"/>
    </location>
</feature>
<dbReference type="InterPro" id="IPR050913">
    <property type="entry name" value="AP2/ERF_ERF"/>
</dbReference>
<feature type="region of interest" description="Disordered" evidence="6">
    <location>
        <begin position="471"/>
        <end position="521"/>
    </location>
</feature>
<dbReference type="SUPFAM" id="SSF54171">
    <property type="entry name" value="DNA-binding domain"/>
    <property type="match status" value="2"/>
</dbReference>
<dbReference type="InterPro" id="IPR001471">
    <property type="entry name" value="AP2/ERF_dom"/>
</dbReference>
<gene>
    <name evidence="8" type="ORF">HJC23_000381</name>
</gene>
<dbReference type="PANTHER" id="PTHR31194:SF189">
    <property type="entry name" value="AP2_ERF DOMAIN-CONTAINING PROTEIN"/>
    <property type="match status" value="1"/>
</dbReference>
<keyword evidence="2" id="KW-0805">Transcription regulation</keyword>
<evidence type="ECO:0000259" key="7">
    <source>
        <dbReference type="PROSITE" id="PS51032"/>
    </source>
</evidence>
<accession>A0ABD3P6X2</accession>
<dbReference type="InterPro" id="IPR016177">
    <property type="entry name" value="DNA-bd_dom_sf"/>
</dbReference>
<dbReference type="EMBL" id="JABMIG020000251">
    <property type="protein sequence ID" value="KAL3783792.1"/>
    <property type="molecule type" value="Genomic_DNA"/>
</dbReference>